<dbReference type="Proteomes" id="UP000037643">
    <property type="component" value="Chromosome"/>
</dbReference>
<dbReference type="RefSeq" id="WP_047805482.1">
    <property type="nucleotide sequence ID" value="NZ_CP011805.1"/>
</dbReference>
<dbReference type="AlphaFoldDB" id="A0A0G3X405"/>
<evidence type="ECO:0000313" key="3">
    <source>
        <dbReference type="EMBL" id="AKM06270.1"/>
    </source>
</evidence>
<protein>
    <recommendedName>
        <fullName evidence="5">Lipoprotein</fullName>
    </recommendedName>
</protein>
<feature type="chain" id="PRO_5002561857" description="Lipoprotein" evidence="2">
    <location>
        <begin position="20"/>
        <end position="147"/>
    </location>
</feature>
<reference evidence="3 4" key="1">
    <citation type="submission" date="2015-06" db="EMBL/GenBank/DDBJ databases">
        <authorList>
            <person name="Kim K.M."/>
        </authorList>
    </citation>
    <scope>NUCLEOTIDE SEQUENCE [LARGE SCALE GENOMIC DNA]</scope>
    <source>
        <strain evidence="3 4">KCTC 22370</strain>
    </source>
</reference>
<dbReference type="STRING" id="543877.AM2010_181"/>
<feature type="compositionally biased region" description="Polar residues" evidence="1">
    <location>
        <begin position="62"/>
        <end position="72"/>
    </location>
</feature>
<dbReference type="EMBL" id="CP011805">
    <property type="protein sequence ID" value="AKM06270.1"/>
    <property type="molecule type" value="Genomic_DNA"/>
</dbReference>
<evidence type="ECO:0000256" key="1">
    <source>
        <dbReference type="SAM" id="MobiDB-lite"/>
    </source>
</evidence>
<keyword evidence="4" id="KW-1185">Reference proteome</keyword>
<evidence type="ECO:0000313" key="4">
    <source>
        <dbReference type="Proteomes" id="UP000037643"/>
    </source>
</evidence>
<sequence precursor="true">MTRSFIAAAAALISLTACQPGPEGPEGTTRDTPGEAFSDIAPRETVTFTGTEPFWGGEITGETLTYSTPENIDGTTIPVERFAGNNGLGYSGTLDGQAFDMTVTPGECSDGMSDRTYPFTVTLQIGDEQRNGCAWSESKPFSGPANP</sequence>
<gene>
    <name evidence="3" type="ORF">AM2010_181</name>
</gene>
<feature type="region of interest" description="Disordered" evidence="1">
    <location>
        <begin position="17"/>
        <end position="72"/>
    </location>
</feature>
<organism evidence="3 4">
    <name type="scientific">Pelagerythrobacter marensis</name>
    <dbReference type="NCBI Taxonomy" id="543877"/>
    <lineage>
        <taxon>Bacteria</taxon>
        <taxon>Pseudomonadati</taxon>
        <taxon>Pseudomonadota</taxon>
        <taxon>Alphaproteobacteria</taxon>
        <taxon>Sphingomonadales</taxon>
        <taxon>Erythrobacteraceae</taxon>
        <taxon>Pelagerythrobacter</taxon>
    </lineage>
</organism>
<evidence type="ECO:0000256" key="2">
    <source>
        <dbReference type="SAM" id="SignalP"/>
    </source>
</evidence>
<name>A0A0G3X405_9SPHN</name>
<dbReference type="OrthoDB" id="5489750at2"/>
<dbReference type="KEGG" id="amx:AM2010_181"/>
<dbReference type="PATRIC" id="fig|543877.4.peg.182"/>
<proteinExistence type="predicted"/>
<keyword evidence="2" id="KW-0732">Signal</keyword>
<dbReference type="PROSITE" id="PS51257">
    <property type="entry name" value="PROKAR_LIPOPROTEIN"/>
    <property type="match status" value="1"/>
</dbReference>
<accession>A0A0G3X405</accession>
<evidence type="ECO:0008006" key="5">
    <source>
        <dbReference type="Google" id="ProtNLM"/>
    </source>
</evidence>
<feature type="signal peptide" evidence="2">
    <location>
        <begin position="1"/>
        <end position="19"/>
    </location>
</feature>